<accession>A0AA37U3S6</accession>
<protein>
    <submittedName>
        <fullName evidence="2">Uncharacterized protein</fullName>
    </submittedName>
</protein>
<comment type="caution">
    <text evidence="2">The sequence shown here is derived from an EMBL/GenBank/DDBJ whole genome shotgun (WGS) entry which is preliminary data.</text>
</comment>
<dbReference type="AlphaFoldDB" id="A0AA37U3S6"/>
<keyword evidence="3" id="KW-1185">Reference proteome</keyword>
<gene>
    <name evidence="2" type="ORF">GCM10010873_21480</name>
</gene>
<reference evidence="2 3" key="1">
    <citation type="journal article" date="2014" name="Int. J. Syst. Evol. Microbiol.">
        <title>Complete genome sequence of Corynebacterium casei LMG S-19264T (=DSM 44701T), isolated from a smear-ripened cheese.</title>
        <authorList>
            <consortium name="US DOE Joint Genome Institute (JGI-PGF)"/>
            <person name="Walter F."/>
            <person name="Albersmeier A."/>
            <person name="Kalinowski J."/>
            <person name="Ruckert C."/>
        </authorList>
    </citation>
    <scope>NUCLEOTIDE SEQUENCE [LARGE SCALE GENOMIC DNA]</scope>
    <source>
        <strain evidence="2 3">NBRC 111766</strain>
    </source>
</reference>
<organism evidence="2 3">
    <name type="scientific">Cypionkella aquatica</name>
    <dbReference type="NCBI Taxonomy" id="1756042"/>
    <lineage>
        <taxon>Bacteria</taxon>
        <taxon>Pseudomonadati</taxon>
        <taxon>Pseudomonadota</taxon>
        <taxon>Alphaproteobacteria</taxon>
        <taxon>Rhodobacterales</taxon>
        <taxon>Paracoccaceae</taxon>
        <taxon>Cypionkella</taxon>
    </lineage>
</organism>
<evidence type="ECO:0000313" key="2">
    <source>
        <dbReference type="EMBL" id="GLS87174.1"/>
    </source>
</evidence>
<sequence>MGLISSLAAPSAPQFQSLTQKPLTRQLPASEIGNHGAALQDAAQISGAAELPAEAVLRPVQAPAASEAIFKGLLPVHASLAEVVRASDADTSLIPRMREVDGISLDGIPYFNDGAVLLDDLPQAEPEPSATPKAVAPPPDAPAELTVQPPAQPIEAETTPAPAHLLSDQAERAYQDERDISALRPEPPAEPPEAAPPAPQAKPVADDATALDKRS</sequence>
<dbReference type="EMBL" id="BSPP01000007">
    <property type="protein sequence ID" value="GLS87174.1"/>
    <property type="molecule type" value="Genomic_DNA"/>
</dbReference>
<dbReference type="RefSeq" id="WP_284325351.1">
    <property type="nucleotide sequence ID" value="NZ_BSPP01000007.1"/>
</dbReference>
<feature type="compositionally biased region" description="Pro residues" evidence="1">
    <location>
        <begin position="185"/>
        <end position="200"/>
    </location>
</feature>
<feature type="compositionally biased region" description="Basic and acidic residues" evidence="1">
    <location>
        <begin position="169"/>
        <end position="181"/>
    </location>
</feature>
<evidence type="ECO:0000313" key="3">
    <source>
        <dbReference type="Proteomes" id="UP001157355"/>
    </source>
</evidence>
<proteinExistence type="predicted"/>
<feature type="compositionally biased region" description="Polar residues" evidence="1">
    <location>
        <begin position="13"/>
        <end position="23"/>
    </location>
</feature>
<evidence type="ECO:0000256" key="1">
    <source>
        <dbReference type="SAM" id="MobiDB-lite"/>
    </source>
</evidence>
<feature type="region of interest" description="Disordered" evidence="1">
    <location>
        <begin position="1"/>
        <end position="35"/>
    </location>
</feature>
<name>A0AA37U3S6_9RHOB</name>
<dbReference type="Proteomes" id="UP001157355">
    <property type="component" value="Unassembled WGS sequence"/>
</dbReference>
<feature type="region of interest" description="Disordered" evidence="1">
    <location>
        <begin position="122"/>
        <end position="215"/>
    </location>
</feature>